<sequence>MSPHARSVIITGGATMIGAAVAENFANNGDQVALFDIDVAAGEEVAGRLGAAVSFYDVDLTDDAAVSRGIADVVARHGGVDVLINLACTYLDNGLATTRADWITALNVNLVSAAIVTQIVVPHLKNRRGASVVNFTSISGDVAQAGRWVYPASKAAMSQLTRSMAMDLAPHGIRVNSVSPGWTWSSVMNTLSGGDRARTDEIAAPVHLTGRTGNPSEVAAVVAFLCSDVASIVTGANYTADGGYSAMGPERADQLMAQLTN</sequence>
<organism evidence="3 4">
    <name type="scientific">Cryobacterium glaciale</name>
    <dbReference type="NCBI Taxonomy" id="1259145"/>
    <lineage>
        <taxon>Bacteria</taxon>
        <taxon>Bacillati</taxon>
        <taxon>Actinomycetota</taxon>
        <taxon>Actinomycetes</taxon>
        <taxon>Micrococcales</taxon>
        <taxon>Microbacteriaceae</taxon>
        <taxon>Cryobacterium</taxon>
    </lineage>
</organism>
<dbReference type="PANTHER" id="PTHR24321:SF8">
    <property type="entry name" value="ESTRADIOL 17-BETA-DEHYDROGENASE 8-RELATED"/>
    <property type="match status" value="1"/>
</dbReference>
<dbReference type="InterPro" id="IPR020904">
    <property type="entry name" value="Sc_DH/Rdtase_CS"/>
</dbReference>
<protein>
    <submittedName>
        <fullName evidence="3">SDR family oxidoreductase</fullName>
    </submittedName>
</protein>
<dbReference type="Proteomes" id="UP000298173">
    <property type="component" value="Unassembled WGS sequence"/>
</dbReference>
<keyword evidence="2" id="KW-0560">Oxidoreductase</keyword>
<dbReference type="OrthoDB" id="286404at2"/>
<evidence type="ECO:0000313" key="4">
    <source>
        <dbReference type="Proteomes" id="UP000298173"/>
    </source>
</evidence>
<dbReference type="PANTHER" id="PTHR24321">
    <property type="entry name" value="DEHYDROGENASES, SHORT CHAIN"/>
    <property type="match status" value="1"/>
</dbReference>
<comment type="caution">
    <text evidence="3">The sequence shown here is derived from an EMBL/GenBank/DDBJ whole genome shotgun (WGS) entry which is preliminary data.</text>
</comment>
<dbReference type="AlphaFoldDB" id="A0A4R8V2Q7"/>
<dbReference type="EMBL" id="SOEY01000008">
    <property type="protein sequence ID" value="TFB75429.1"/>
    <property type="molecule type" value="Genomic_DNA"/>
</dbReference>
<dbReference type="GO" id="GO:0016491">
    <property type="term" value="F:oxidoreductase activity"/>
    <property type="evidence" value="ECO:0007669"/>
    <property type="project" value="UniProtKB-KW"/>
</dbReference>
<reference evidence="3 4" key="1">
    <citation type="submission" date="2019-03" db="EMBL/GenBank/DDBJ databases">
        <title>Genomics of glacier-inhabiting Cryobacterium strains.</title>
        <authorList>
            <person name="Liu Q."/>
            <person name="Xin Y.-H."/>
        </authorList>
    </citation>
    <scope>NUCLEOTIDE SEQUENCE [LARGE SCALE GENOMIC DNA]</scope>
    <source>
        <strain evidence="3 4">HLT2-23</strain>
    </source>
</reference>
<dbReference type="Pfam" id="PF13561">
    <property type="entry name" value="adh_short_C2"/>
    <property type="match status" value="1"/>
</dbReference>
<dbReference type="FunFam" id="3.40.50.720:FF:000084">
    <property type="entry name" value="Short-chain dehydrogenase reductase"/>
    <property type="match status" value="1"/>
</dbReference>
<dbReference type="RefSeq" id="WP_134502116.1">
    <property type="nucleotide sequence ID" value="NZ_SOEY01000008.1"/>
</dbReference>
<comment type="similarity">
    <text evidence="1">Belongs to the short-chain dehydrogenases/reductases (SDR) family.</text>
</comment>
<dbReference type="InterPro" id="IPR002347">
    <property type="entry name" value="SDR_fam"/>
</dbReference>
<dbReference type="Gene3D" id="3.40.50.720">
    <property type="entry name" value="NAD(P)-binding Rossmann-like Domain"/>
    <property type="match status" value="1"/>
</dbReference>
<accession>A0A4R8V2Q7</accession>
<dbReference type="PROSITE" id="PS00061">
    <property type="entry name" value="ADH_SHORT"/>
    <property type="match status" value="1"/>
</dbReference>
<dbReference type="PRINTS" id="PR00081">
    <property type="entry name" value="GDHRDH"/>
</dbReference>
<dbReference type="CDD" id="cd05233">
    <property type="entry name" value="SDR_c"/>
    <property type="match status" value="1"/>
</dbReference>
<evidence type="ECO:0000313" key="3">
    <source>
        <dbReference type="EMBL" id="TFB75429.1"/>
    </source>
</evidence>
<evidence type="ECO:0000256" key="2">
    <source>
        <dbReference type="ARBA" id="ARBA00023002"/>
    </source>
</evidence>
<dbReference type="InterPro" id="IPR036291">
    <property type="entry name" value="NAD(P)-bd_dom_sf"/>
</dbReference>
<gene>
    <name evidence="3" type="ORF">E3O06_06305</name>
</gene>
<proteinExistence type="inferred from homology"/>
<dbReference type="NCBIfam" id="NF006121">
    <property type="entry name" value="PRK08265.1"/>
    <property type="match status" value="1"/>
</dbReference>
<name>A0A4R8V2Q7_9MICO</name>
<keyword evidence="4" id="KW-1185">Reference proteome</keyword>
<dbReference type="PRINTS" id="PR00080">
    <property type="entry name" value="SDRFAMILY"/>
</dbReference>
<dbReference type="SUPFAM" id="SSF51735">
    <property type="entry name" value="NAD(P)-binding Rossmann-fold domains"/>
    <property type="match status" value="1"/>
</dbReference>
<evidence type="ECO:0000256" key="1">
    <source>
        <dbReference type="ARBA" id="ARBA00006484"/>
    </source>
</evidence>